<dbReference type="GO" id="GO:0005245">
    <property type="term" value="F:voltage-gated calcium channel activity"/>
    <property type="evidence" value="ECO:0007669"/>
    <property type="project" value="InterPro"/>
</dbReference>
<accession>A0A0X3PPE4</accession>
<dbReference type="GO" id="GO:0005891">
    <property type="term" value="C:voltage-gated calcium channel complex"/>
    <property type="evidence" value="ECO:0007669"/>
    <property type="project" value="InterPro"/>
</dbReference>
<feature type="compositionally biased region" description="Low complexity" evidence="2">
    <location>
        <begin position="14"/>
        <end position="25"/>
    </location>
</feature>
<dbReference type="SUPFAM" id="SSF50044">
    <property type="entry name" value="SH3-domain"/>
    <property type="match status" value="1"/>
</dbReference>
<dbReference type="AlphaFoldDB" id="A0A0X3PPE4"/>
<dbReference type="EMBL" id="GEEE01009777">
    <property type="protein sequence ID" value="JAP53448.1"/>
    <property type="molecule type" value="Transcribed_RNA"/>
</dbReference>
<protein>
    <submittedName>
        <fullName evidence="4">Voltage-dependent L-type calcium channel subunit beta-4</fullName>
    </submittedName>
</protein>
<dbReference type="Gene3D" id="2.30.30.40">
    <property type="entry name" value="SH3 Domains"/>
    <property type="match status" value="1"/>
</dbReference>
<evidence type="ECO:0000313" key="4">
    <source>
        <dbReference type="EMBL" id="JAP53448.1"/>
    </source>
</evidence>
<dbReference type="PRINTS" id="PR01626">
    <property type="entry name" value="LCACHANNELB"/>
</dbReference>
<dbReference type="SUPFAM" id="SSF52540">
    <property type="entry name" value="P-loop containing nucleoside triphosphate hydrolases"/>
    <property type="match status" value="1"/>
</dbReference>
<feature type="region of interest" description="Disordered" evidence="2">
    <location>
        <begin position="546"/>
        <end position="589"/>
    </location>
</feature>
<reference evidence="4" key="1">
    <citation type="submission" date="2016-01" db="EMBL/GenBank/DDBJ databases">
        <title>Reference transcriptome for the parasite Schistocephalus solidus: insights into the molecular evolution of parasitism.</title>
        <authorList>
            <person name="Hebert F.O."/>
            <person name="Grambauer S."/>
            <person name="Barber I."/>
            <person name="Landry C.R."/>
            <person name="Aubin-Horth N."/>
        </authorList>
    </citation>
    <scope>NUCLEOTIDE SEQUENCE</scope>
</reference>
<evidence type="ECO:0000259" key="3">
    <source>
        <dbReference type="SMART" id="SM00072"/>
    </source>
</evidence>
<dbReference type="InterPro" id="IPR027417">
    <property type="entry name" value="P-loop_NTPase"/>
</dbReference>
<dbReference type="Gene3D" id="3.40.50.300">
    <property type="entry name" value="P-loop containing nucleotide triphosphate hydrolases"/>
    <property type="match status" value="1"/>
</dbReference>
<feature type="compositionally biased region" description="Low complexity" evidence="2">
    <location>
        <begin position="201"/>
        <end position="214"/>
    </location>
</feature>
<gene>
    <name evidence="4" type="primary">CACB4</name>
    <name evidence="4" type="ORF">TR140321</name>
</gene>
<dbReference type="InterPro" id="IPR036028">
    <property type="entry name" value="SH3-like_dom_sf"/>
</dbReference>
<sequence length="801" mass="86104">MNRPSFYGDDASRRSSSSESSGESELLLRSELREQEHRALIELELCKTLPTAFSVRTNIEFDGLLHGLDAPIPSRVVSFKPREFLHIRKRFSLNWWIGRVVRIGAPLGFIPSVAKLEGLRSSLQSNLSQLLLSEALASPNGNSSVTPKSPLTPSTLTANSANSSSNHAFTAPGGERNAANTTEKSVGSSFVHFFGTGRSKPTTPTTAGEQTTSPGLPTSLHDGLDGDTGKKSAQGMNSTLPGGAKKKPFFKKGFSGSPYELVPNIRPVVVVGPALKGYEVTDMMQKALFDALKKAFEGRLIVTRVNHDLSLYKRLNALLNMDKKSLTDRTRGRQLITLLEVQREIERIFDLASGQQLVVLDCDTINHPNQIAKSCLAPIIVYIKISSIRVLQRLIKNRGQAQKSSTNVQTAASERLLQALPESFDVILEQNTLDSATDALREYLEAYWLAVNSCGDLSKAEKILGAAMGTHARSQNDPKIFLPMVPGRPGLNIVTQPSLAVGFTVTELSTLAGDRQAGVLGVGAEGGEGSSADMGIETLTHAAGAREGTEEDAAVSVADSDQQQDSDDGDAGGSGAKTGTHSRKRPEYEAAVASDRLAGAETGAGGIHGILKGPCSHNLSPDKAHALAVAEAAVKNMRGKARVEVPLVTVGLHQSTQAAHSEPGGTPKYYQSRSTLQAKQRQEELEAARKKAEEAAAKAAEARAASEAQRQERRRLRRLQLEQLHHHQQQQQPNVKFGVSRVASDDQPGGPVLNRHRTLLSTDDSHPGSNLRRNTSSVAASPDIRRSRPRIAIIENSGNPA</sequence>
<evidence type="ECO:0000256" key="1">
    <source>
        <dbReference type="ARBA" id="ARBA00022553"/>
    </source>
</evidence>
<dbReference type="Pfam" id="PF00625">
    <property type="entry name" value="Guanylate_kin"/>
    <property type="match status" value="1"/>
</dbReference>
<feature type="region of interest" description="Disordered" evidence="2">
    <location>
        <begin position="741"/>
        <end position="801"/>
    </location>
</feature>
<feature type="region of interest" description="Disordered" evidence="2">
    <location>
        <begin position="1"/>
        <end position="25"/>
    </location>
</feature>
<feature type="region of interest" description="Disordered" evidence="2">
    <location>
        <begin position="138"/>
        <end position="244"/>
    </location>
</feature>
<keyword evidence="1" id="KW-0597">Phosphoprotein</keyword>
<proteinExistence type="predicted"/>
<dbReference type="SMART" id="SM00072">
    <property type="entry name" value="GuKc"/>
    <property type="match status" value="1"/>
</dbReference>
<feature type="compositionally biased region" description="Polar residues" evidence="2">
    <location>
        <begin position="178"/>
        <end position="188"/>
    </location>
</feature>
<feature type="domain" description="Guanylate kinase/L-type calcium channel beta subunit" evidence="3">
    <location>
        <begin position="264"/>
        <end position="448"/>
    </location>
</feature>
<dbReference type="PANTHER" id="PTHR11824">
    <property type="entry name" value="VOLTAGE-DEPENDENT CALCIUM CHANNEL BETA SUBUNIT"/>
    <property type="match status" value="1"/>
</dbReference>
<name>A0A0X3PPE4_SCHSO</name>
<feature type="compositionally biased region" description="Polar residues" evidence="2">
    <location>
        <begin position="759"/>
        <end position="779"/>
    </location>
</feature>
<feature type="compositionally biased region" description="Low complexity" evidence="2">
    <location>
        <begin position="138"/>
        <end position="171"/>
    </location>
</feature>
<organism evidence="4">
    <name type="scientific">Schistocephalus solidus</name>
    <name type="common">Tapeworm</name>
    <dbReference type="NCBI Taxonomy" id="70667"/>
    <lineage>
        <taxon>Eukaryota</taxon>
        <taxon>Metazoa</taxon>
        <taxon>Spiralia</taxon>
        <taxon>Lophotrochozoa</taxon>
        <taxon>Platyhelminthes</taxon>
        <taxon>Cestoda</taxon>
        <taxon>Eucestoda</taxon>
        <taxon>Diphyllobothriidea</taxon>
        <taxon>Diphyllobothriidae</taxon>
        <taxon>Schistocephalus</taxon>
    </lineage>
</organism>
<feature type="compositionally biased region" description="Basic and acidic residues" evidence="2">
    <location>
        <begin position="680"/>
        <end position="696"/>
    </location>
</feature>
<feature type="compositionally biased region" description="Polar residues" evidence="2">
    <location>
        <begin position="669"/>
        <end position="679"/>
    </location>
</feature>
<feature type="region of interest" description="Disordered" evidence="2">
    <location>
        <begin position="655"/>
        <end position="712"/>
    </location>
</feature>
<feature type="compositionally biased region" description="Low complexity" evidence="2">
    <location>
        <begin position="697"/>
        <end position="708"/>
    </location>
</feature>
<dbReference type="InterPro" id="IPR008145">
    <property type="entry name" value="GK/Ca_channel_bsu"/>
</dbReference>
<dbReference type="InterPro" id="IPR000584">
    <property type="entry name" value="VDCC_L_bsu"/>
</dbReference>
<evidence type="ECO:0000256" key="2">
    <source>
        <dbReference type="SAM" id="MobiDB-lite"/>
    </source>
</evidence>